<dbReference type="GeneID" id="4390251"/>
<name>Q2H4G0_CHAGB</name>
<dbReference type="Proteomes" id="UP000001056">
    <property type="component" value="Unassembled WGS sequence"/>
</dbReference>
<keyword evidence="3" id="KW-1185">Reference proteome</keyword>
<accession>Q2H4G0</accession>
<organism evidence="2 3">
    <name type="scientific">Chaetomium globosum (strain ATCC 6205 / CBS 148.51 / DSM 1962 / NBRC 6347 / NRRL 1970)</name>
    <name type="common">Soil fungus</name>
    <dbReference type="NCBI Taxonomy" id="306901"/>
    <lineage>
        <taxon>Eukaryota</taxon>
        <taxon>Fungi</taxon>
        <taxon>Dikarya</taxon>
        <taxon>Ascomycota</taxon>
        <taxon>Pezizomycotina</taxon>
        <taxon>Sordariomycetes</taxon>
        <taxon>Sordariomycetidae</taxon>
        <taxon>Sordariales</taxon>
        <taxon>Chaetomiaceae</taxon>
        <taxon>Chaetomium</taxon>
    </lineage>
</organism>
<feature type="region of interest" description="Disordered" evidence="1">
    <location>
        <begin position="121"/>
        <end position="144"/>
    </location>
</feature>
<sequence>MGPDSQAIHDFMGCNQDLRRHDADWQSSGVPWMPGGRRKNLMCEFPPGNSRPSFQVLDVTSSACACLKQGLLRQAGKELARKARRLAGDIAPAAARPDPKSPAPDHFRLLPCVLLTNRASAANNPAKQKDPGRWLGCNAARGTE</sequence>
<dbReference type="InParanoid" id="Q2H4G0"/>
<dbReference type="RefSeq" id="XP_001222550.1">
    <property type="nucleotide sequence ID" value="XM_001222549.1"/>
</dbReference>
<evidence type="ECO:0000256" key="1">
    <source>
        <dbReference type="SAM" id="MobiDB-lite"/>
    </source>
</evidence>
<dbReference type="AlphaFoldDB" id="Q2H4G0"/>
<gene>
    <name evidence="2" type="ORF">CHGG_06455</name>
</gene>
<reference evidence="3" key="1">
    <citation type="journal article" date="2015" name="Genome Announc.">
        <title>Draft genome sequence of the cellulolytic fungus Chaetomium globosum.</title>
        <authorList>
            <person name="Cuomo C.A."/>
            <person name="Untereiner W.A."/>
            <person name="Ma L.-J."/>
            <person name="Grabherr M."/>
            <person name="Birren B.W."/>
        </authorList>
    </citation>
    <scope>NUCLEOTIDE SEQUENCE [LARGE SCALE GENOMIC DNA]</scope>
    <source>
        <strain evidence="3">ATCC 6205 / CBS 148.51 / DSM 1962 / NBRC 6347 / NRRL 1970</strain>
    </source>
</reference>
<dbReference type="VEuPathDB" id="FungiDB:CHGG_06455"/>
<dbReference type="HOGENOM" id="CLU_1796252_0_0_1"/>
<evidence type="ECO:0000313" key="2">
    <source>
        <dbReference type="EMBL" id="EAQ89836.1"/>
    </source>
</evidence>
<proteinExistence type="predicted"/>
<dbReference type="EMBL" id="CH408031">
    <property type="protein sequence ID" value="EAQ89836.1"/>
    <property type="molecule type" value="Genomic_DNA"/>
</dbReference>
<evidence type="ECO:0000313" key="3">
    <source>
        <dbReference type="Proteomes" id="UP000001056"/>
    </source>
</evidence>
<protein>
    <submittedName>
        <fullName evidence="2">Uncharacterized protein</fullName>
    </submittedName>
</protein>